<dbReference type="GO" id="GO:0005634">
    <property type="term" value="C:nucleus"/>
    <property type="evidence" value="ECO:0007669"/>
    <property type="project" value="TreeGrafter"/>
</dbReference>
<dbReference type="SMART" id="SM00066">
    <property type="entry name" value="GAL4"/>
    <property type="match status" value="1"/>
</dbReference>
<dbReference type="GO" id="GO:0000981">
    <property type="term" value="F:DNA-binding transcription factor activity, RNA polymerase II-specific"/>
    <property type="evidence" value="ECO:0007669"/>
    <property type="project" value="InterPro"/>
</dbReference>
<organism evidence="4 5">
    <name type="scientific">Pseudogymnoascus verrucosus</name>
    <dbReference type="NCBI Taxonomy" id="342668"/>
    <lineage>
        <taxon>Eukaryota</taxon>
        <taxon>Fungi</taxon>
        <taxon>Dikarya</taxon>
        <taxon>Ascomycota</taxon>
        <taxon>Pezizomycotina</taxon>
        <taxon>Leotiomycetes</taxon>
        <taxon>Thelebolales</taxon>
        <taxon>Thelebolaceae</taxon>
        <taxon>Pseudogymnoascus</taxon>
    </lineage>
</organism>
<name>A0A1B8G7R0_9PEZI</name>
<dbReference type="Gene3D" id="4.10.240.10">
    <property type="entry name" value="Zn(2)-C6 fungal-type DNA-binding domain"/>
    <property type="match status" value="1"/>
</dbReference>
<dbReference type="GO" id="GO:0008270">
    <property type="term" value="F:zinc ion binding"/>
    <property type="evidence" value="ECO:0007669"/>
    <property type="project" value="InterPro"/>
</dbReference>
<dbReference type="PROSITE" id="PS00463">
    <property type="entry name" value="ZN2_CY6_FUNGAL_1"/>
    <property type="match status" value="1"/>
</dbReference>
<dbReference type="AlphaFoldDB" id="A0A1B8G7R0"/>
<dbReference type="Proteomes" id="UP000091956">
    <property type="component" value="Unassembled WGS sequence"/>
</dbReference>
<dbReference type="RefSeq" id="XP_018125587.2">
    <property type="nucleotide sequence ID" value="XM_018279568.2"/>
</dbReference>
<evidence type="ECO:0000259" key="3">
    <source>
        <dbReference type="PROSITE" id="PS50048"/>
    </source>
</evidence>
<feature type="compositionally biased region" description="Polar residues" evidence="2">
    <location>
        <begin position="106"/>
        <end position="128"/>
    </location>
</feature>
<dbReference type="PANTHER" id="PTHR37534:SF2">
    <property type="entry name" value="N-ACETYLTRANSFERASE DOMAIN-CONTAINING PROTEIN"/>
    <property type="match status" value="1"/>
</dbReference>
<dbReference type="PROSITE" id="PS50048">
    <property type="entry name" value="ZN2_CY6_FUNGAL_2"/>
    <property type="match status" value="1"/>
</dbReference>
<keyword evidence="5" id="KW-1185">Reference proteome</keyword>
<evidence type="ECO:0000256" key="1">
    <source>
        <dbReference type="ARBA" id="ARBA00023242"/>
    </source>
</evidence>
<dbReference type="Pfam" id="PF00172">
    <property type="entry name" value="Zn_clus"/>
    <property type="match status" value="1"/>
</dbReference>
<gene>
    <name evidence="4" type="ORF">VE01_10162</name>
</gene>
<dbReference type="GeneID" id="28843548"/>
<proteinExistence type="predicted"/>
<dbReference type="EMBL" id="KV460279">
    <property type="protein sequence ID" value="OBT91854.2"/>
    <property type="molecule type" value="Genomic_DNA"/>
</dbReference>
<dbReference type="PANTHER" id="PTHR37534">
    <property type="entry name" value="TRANSCRIPTIONAL ACTIVATOR PROTEIN UGA3"/>
    <property type="match status" value="1"/>
</dbReference>
<reference evidence="5" key="2">
    <citation type="journal article" date="2018" name="Nat. Commun.">
        <title>Extreme sensitivity to ultraviolet light in the fungal pathogen causing white-nose syndrome of bats.</title>
        <authorList>
            <person name="Palmer J.M."/>
            <person name="Drees K.P."/>
            <person name="Foster J.T."/>
            <person name="Lindner D.L."/>
        </authorList>
    </citation>
    <scope>NUCLEOTIDE SEQUENCE [LARGE SCALE GENOMIC DNA]</scope>
    <source>
        <strain evidence="5">UAMH 10579</strain>
    </source>
</reference>
<evidence type="ECO:0000313" key="5">
    <source>
        <dbReference type="Proteomes" id="UP000091956"/>
    </source>
</evidence>
<evidence type="ECO:0000256" key="2">
    <source>
        <dbReference type="SAM" id="MobiDB-lite"/>
    </source>
</evidence>
<feature type="domain" description="Zn(2)-C6 fungal-type" evidence="3">
    <location>
        <begin position="20"/>
        <end position="50"/>
    </location>
</feature>
<dbReference type="InterPro" id="IPR036864">
    <property type="entry name" value="Zn2-C6_fun-type_DNA-bd_sf"/>
</dbReference>
<dbReference type="GO" id="GO:0000976">
    <property type="term" value="F:transcription cis-regulatory region binding"/>
    <property type="evidence" value="ECO:0007669"/>
    <property type="project" value="TreeGrafter"/>
</dbReference>
<keyword evidence="1" id="KW-0539">Nucleus</keyword>
<feature type="region of interest" description="Disordered" evidence="2">
    <location>
        <begin position="96"/>
        <end position="148"/>
    </location>
</feature>
<dbReference type="SUPFAM" id="SSF57701">
    <property type="entry name" value="Zn2/Cys6 DNA-binding domain"/>
    <property type="match status" value="1"/>
</dbReference>
<dbReference type="CDD" id="cd00067">
    <property type="entry name" value="GAL4"/>
    <property type="match status" value="1"/>
</dbReference>
<dbReference type="InterPro" id="IPR001138">
    <property type="entry name" value="Zn2Cys6_DnaBD"/>
</dbReference>
<reference evidence="4 5" key="1">
    <citation type="submission" date="2016-03" db="EMBL/GenBank/DDBJ databases">
        <title>Comparative genomics of Pseudogymnoascus destructans, the fungus causing white-nose syndrome of bats.</title>
        <authorList>
            <person name="Palmer J.M."/>
            <person name="Drees K.P."/>
            <person name="Foster J.T."/>
            <person name="Lindner D.L."/>
        </authorList>
    </citation>
    <scope>NUCLEOTIDE SEQUENCE [LARGE SCALE GENOMIC DNA]</scope>
    <source>
        <strain evidence="4 5">UAMH 10579</strain>
    </source>
</reference>
<dbReference type="GO" id="GO:0045944">
    <property type="term" value="P:positive regulation of transcription by RNA polymerase II"/>
    <property type="evidence" value="ECO:0007669"/>
    <property type="project" value="TreeGrafter"/>
</dbReference>
<evidence type="ECO:0000313" key="4">
    <source>
        <dbReference type="EMBL" id="OBT91854.2"/>
    </source>
</evidence>
<sequence>MPVETRSSDIRPVRRRSRQGCLVCRQHRSKCDEKSPTCGSCNRLGRTCRWGLRASFHPSRVSQLSTSDSKTLREVELGRHHQNSLTFVDETEEIEHEYDGPGEASIQRQSSRGATIDSTPETEYNRPSVTEEGHTGISRAQNDHHTVPIGDSLIQSDLEEPISASRRTSSYQTLQYLHPHPPPIYTAGNNTSVVSFKKARHEYFRNILPEKVLYWPVNDHVKARLLSAYFQSASRWCEVTDSLKVFSTLSSHLIIESPAFSAAAAALASIIVMKGDEFSVLLADELYSFARTALRGFKSEHRDGGLLAATLLCMYSSASGKTREDHSTLLELAELLQDYGLQDAPRGVLSACFWVFARQDIWASYLSRRPTLIPVESWEIPRCRPDVPIQDSYSKLAIWITARIVNELSKQPADINLNTLQDLWAELQTWVVERPLSVRCVMELESLGDSCFPTILFSSPSAVCGNLYYHTGCILLLATEQILYPTSAMASPICHARRIVGISMTNNDPANLVNNIHPICVAARQLHAAVEKMAILKHLREIQDCTEWKTERHILELQEIWV</sequence>
<protein>
    <recommendedName>
        <fullName evidence="3">Zn(2)-C6 fungal-type domain-containing protein</fullName>
    </recommendedName>
</protein>
<dbReference type="STRING" id="342668.A0A1B8G7R0"/>
<accession>A0A1B8G7R0</accession>